<dbReference type="EMBL" id="CP098242">
    <property type="protein sequence ID" value="WAW09040.1"/>
    <property type="molecule type" value="Genomic_DNA"/>
</dbReference>
<proteinExistence type="predicted"/>
<gene>
    <name evidence="1" type="ORF">NB640_07020</name>
</gene>
<dbReference type="KEGG" id="ovb:NB640_07020"/>
<name>A0A9E9LWS1_9BURK</name>
<keyword evidence="2" id="KW-1185">Reference proteome</keyword>
<sequence length="111" mass="13000">MTERPKSLAKRREELVTKSAIQREQMAAILQDTWQPGALSTGKNILSQARQKPLLSGFLATLVFLFFRKNRLFSLLAAGIVTFKTWARYSPFVMPYLRKLWQHYQKRRLSQ</sequence>
<dbReference type="AlphaFoldDB" id="A0A9E9LWS1"/>
<evidence type="ECO:0008006" key="3">
    <source>
        <dbReference type="Google" id="ProtNLM"/>
    </source>
</evidence>
<organism evidence="1 2">
    <name type="scientific">Oxalobacter vibrioformis</name>
    <dbReference type="NCBI Taxonomy" id="933080"/>
    <lineage>
        <taxon>Bacteria</taxon>
        <taxon>Pseudomonadati</taxon>
        <taxon>Pseudomonadota</taxon>
        <taxon>Betaproteobacteria</taxon>
        <taxon>Burkholderiales</taxon>
        <taxon>Oxalobacteraceae</taxon>
        <taxon>Oxalobacter</taxon>
    </lineage>
</organism>
<protein>
    <recommendedName>
        <fullName evidence="3">YqjK-like protein</fullName>
    </recommendedName>
</protein>
<dbReference type="Proteomes" id="UP001156215">
    <property type="component" value="Chromosome"/>
</dbReference>
<accession>A0A9E9LWS1</accession>
<dbReference type="RefSeq" id="WP_269308033.1">
    <property type="nucleotide sequence ID" value="NZ_CP098242.1"/>
</dbReference>
<evidence type="ECO:0000313" key="1">
    <source>
        <dbReference type="EMBL" id="WAW09040.1"/>
    </source>
</evidence>
<evidence type="ECO:0000313" key="2">
    <source>
        <dbReference type="Proteomes" id="UP001156215"/>
    </source>
</evidence>
<reference evidence="1" key="1">
    <citation type="journal article" date="2022" name="Front. Microbiol.">
        <title>New perspectives on an old grouping: The genomic and phenotypic variability of Oxalobacter formigenes and the implications for calcium oxalate stone prevention.</title>
        <authorList>
            <person name="Chmiel J.A."/>
            <person name="Carr C."/>
            <person name="Stuivenberg G.A."/>
            <person name="Venema R."/>
            <person name="Chanyi R.M."/>
            <person name="Al K.F."/>
            <person name="Giguere D."/>
            <person name="Say H."/>
            <person name="Akouris P.P."/>
            <person name="Dominguez Romero S.A."/>
            <person name="Kwong A."/>
            <person name="Tai V."/>
            <person name="Koval S.F."/>
            <person name="Razvi H."/>
            <person name="Bjazevic J."/>
            <person name="Burton J.P."/>
        </authorList>
    </citation>
    <scope>NUCLEOTIDE SEQUENCE</scope>
    <source>
        <strain evidence="1">WoOx3</strain>
    </source>
</reference>